<accession>A0A1I0PVX0</accession>
<dbReference type="Pfam" id="PF24282">
    <property type="entry name" value="DUF7470"/>
    <property type="match status" value="1"/>
</dbReference>
<dbReference type="Proteomes" id="UP000198518">
    <property type="component" value="Unassembled WGS sequence"/>
</dbReference>
<reference evidence="2 3" key="1">
    <citation type="submission" date="2016-10" db="EMBL/GenBank/DDBJ databases">
        <authorList>
            <person name="de Groot N.N."/>
        </authorList>
    </citation>
    <scope>NUCLEOTIDE SEQUENCE [LARGE SCALE GENOMIC DNA]</scope>
    <source>
        <strain evidence="2 3">CGMCC 1.5337</strain>
    </source>
</reference>
<dbReference type="InterPro" id="IPR055893">
    <property type="entry name" value="DUF7470"/>
</dbReference>
<keyword evidence="1" id="KW-0472">Membrane</keyword>
<keyword evidence="1" id="KW-0812">Transmembrane</keyword>
<evidence type="ECO:0000313" key="3">
    <source>
        <dbReference type="Proteomes" id="UP000198518"/>
    </source>
</evidence>
<name>A0A1I0PVX0_9EURY</name>
<sequence length="59" mass="5819">MFDKLGLSGVFGLVLMVAGVAVVAWKAPVVAAGLTAVLVGLALVARGAVQSVMGMFGMA</sequence>
<keyword evidence="1" id="KW-1133">Transmembrane helix</keyword>
<dbReference type="AlphaFoldDB" id="A0A1I0PVX0"/>
<evidence type="ECO:0000313" key="2">
    <source>
        <dbReference type="EMBL" id="SEW18640.1"/>
    </source>
</evidence>
<gene>
    <name evidence="2" type="ORF">SAMN04487945_2018</name>
</gene>
<dbReference type="RefSeq" id="WP_089669265.1">
    <property type="nucleotide sequence ID" value="NZ_FOJA01000001.1"/>
</dbReference>
<dbReference type="EMBL" id="FOJA01000001">
    <property type="protein sequence ID" value="SEW18640.1"/>
    <property type="molecule type" value="Genomic_DNA"/>
</dbReference>
<feature type="transmembrane region" description="Helical" evidence="1">
    <location>
        <begin position="7"/>
        <end position="25"/>
    </location>
</feature>
<organism evidence="2 3">
    <name type="scientific">Halobacterium jilantaiense</name>
    <dbReference type="NCBI Taxonomy" id="355548"/>
    <lineage>
        <taxon>Archaea</taxon>
        <taxon>Methanobacteriati</taxon>
        <taxon>Methanobacteriota</taxon>
        <taxon>Stenosarchaea group</taxon>
        <taxon>Halobacteria</taxon>
        <taxon>Halobacteriales</taxon>
        <taxon>Halobacteriaceae</taxon>
        <taxon>Halobacterium</taxon>
    </lineage>
</organism>
<keyword evidence="3" id="KW-1185">Reference proteome</keyword>
<feature type="transmembrane region" description="Helical" evidence="1">
    <location>
        <begin position="31"/>
        <end position="49"/>
    </location>
</feature>
<proteinExistence type="predicted"/>
<evidence type="ECO:0000256" key="1">
    <source>
        <dbReference type="SAM" id="Phobius"/>
    </source>
</evidence>
<protein>
    <submittedName>
        <fullName evidence="2">Uncharacterized protein</fullName>
    </submittedName>
</protein>